<keyword evidence="2 5" id="KW-0808">Transferase</keyword>
<dbReference type="InterPro" id="IPR036100">
    <property type="entry name" value="QueA_sf"/>
</dbReference>
<evidence type="ECO:0000256" key="1">
    <source>
        <dbReference type="ARBA" id="ARBA00022490"/>
    </source>
</evidence>
<comment type="function">
    <text evidence="5">Transfers and isomerizes the ribose moiety from AdoMet to the 7-aminomethyl group of 7-deazaguanine (preQ1-tRNA) to give epoxyqueuosine (oQ-tRNA).</text>
</comment>
<dbReference type="InterPro" id="IPR042118">
    <property type="entry name" value="QueA_dom1"/>
</dbReference>
<organism evidence="6 7">
    <name type="scientific">Leptospira ryugenii</name>
    <dbReference type="NCBI Taxonomy" id="1917863"/>
    <lineage>
        <taxon>Bacteria</taxon>
        <taxon>Pseudomonadati</taxon>
        <taxon>Spirochaetota</taxon>
        <taxon>Spirochaetia</taxon>
        <taxon>Leptospirales</taxon>
        <taxon>Leptospiraceae</taxon>
        <taxon>Leptospira</taxon>
    </lineage>
</organism>
<comment type="pathway">
    <text evidence="5">tRNA modification; tRNA-queuosine biosynthesis.</text>
</comment>
<dbReference type="Gene3D" id="2.40.10.240">
    <property type="entry name" value="QueA-like"/>
    <property type="match status" value="1"/>
</dbReference>
<keyword evidence="4 5" id="KW-0671">Queuosine biosynthesis</keyword>
<comment type="similarity">
    <text evidence="5">Belongs to the QueA family.</text>
</comment>
<evidence type="ECO:0000313" key="6">
    <source>
        <dbReference type="EMBL" id="GBF51952.1"/>
    </source>
</evidence>
<dbReference type="PANTHER" id="PTHR30307:SF0">
    <property type="entry name" value="S-ADENOSYLMETHIONINE:TRNA RIBOSYLTRANSFERASE-ISOMERASE"/>
    <property type="match status" value="1"/>
</dbReference>
<dbReference type="GO" id="GO:0005737">
    <property type="term" value="C:cytoplasm"/>
    <property type="evidence" value="ECO:0007669"/>
    <property type="project" value="UniProtKB-SubCell"/>
</dbReference>
<dbReference type="Gene3D" id="3.40.1780.10">
    <property type="entry name" value="QueA-like"/>
    <property type="match status" value="1"/>
</dbReference>
<dbReference type="Pfam" id="PF02547">
    <property type="entry name" value="Queuosine_synth"/>
    <property type="match status" value="1"/>
</dbReference>
<evidence type="ECO:0000313" key="7">
    <source>
        <dbReference type="Proteomes" id="UP000245133"/>
    </source>
</evidence>
<dbReference type="RefSeq" id="WP_108978444.1">
    <property type="nucleotide sequence ID" value="NZ_BFBB01000009.1"/>
</dbReference>
<keyword evidence="6" id="KW-0413">Isomerase</keyword>
<name>A0A2P2E512_9LEPT</name>
<comment type="subcellular location">
    <subcellularLocation>
        <location evidence="5">Cytoplasm</location>
    </subcellularLocation>
</comment>
<comment type="catalytic activity">
    <reaction evidence="5">
        <text>7-aminomethyl-7-carbaguanosine(34) in tRNA + S-adenosyl-L-methionine = epoxyqueuosine(34) in tRNA + adenine + L-methionine + 2 H(+)</text>
        <dbReference type="Rhea" id="RHEA:32155"/>
        <dbReference type="Rhea" id="RHEA-COMP:10342"/>
        <dbReference type="Rhea" id="RHEA-COMP:18582"/>
        <dbReference type="ChEBI" id="CHEBI:15378"/>
        <dbReference type="ChEBI" id="CHEBI:16708"/>
        <dbReference type="ChEBI" id="CHEBI:57844"/>
        <dbReference type="ChEBI" id="CHEBI:59789"/>
        <dbReference type="ChEBI" id="CHEBI:82833"/>
        <dbReference type="ChEBI" id="CHEBI:194443"/>
        <dbReference type="EC" id="2.4.99.17"/>
    </reaction>
</comment>
<accession>A0A2P2E512</accession>
<evidence type="ECO:0000256" key="4">
    <source>
        <dbReference type="ARBA" id="ARBA00022785"/>
    </source>
</evidence>
<evidence type="ECO:0000256" key="5">
    <source>
        <dbReference type="HAMAP-Rule" id="MF_00113"/>
    </source>
</evidence>
<sequence length="348" mass="39555">MDLLDLEEYDFALPEEQIAKFPAEDRAASRLLCLDRSHAQIQEHSHFREIATYFKPGDILVYNETKVSKRRVFLHSKSERIHEAIFLKPLDELASTWECILKFRRKLKLGDLLFLNSESSLHFRFEGKMGELSILKANRPLTEEDFEVFGNIPIPPYLKRLATEEDEIRYQTVFAKQPGSVAAPTAGLHFTEDLVALLQSAGIEFLPVQLKIGYGTFQGLTEEQLKSKSLHSEEYSLAPLVASRLTNAKRNGQRIIAIGTTSLRVLETVYEKESQIFHPGEGKTDIFLSPGDHILSIDGIITNFHLPKSSLILLVSTFAGKNLIKEAYGYALTNQFRFYSYGDAMFIY</sequence>
<dbReference type="GO" id="GO:0051075">
    <property type="term" value="F:S-adenosylmethionine:tRNA ribosyltransferase-isomerase activity"/>
    <property type="evidence" value="ECO:0007669"/>
    <property type="project" value="UniProtKB-EC"/>
</dbReference>
<comment type="caution">
    <text evidence="6">The sequence shown here is derived from an EMBL/GenBank/DDBJ whole genome shotgun (WGS) entry which is preliminary data.</text>
</comment>
<reference evidence="6 7" key="1">
    <citation type="submission" date="2018-02" db="EMBL/GenBank/DDBJ databases">
        <title>Novel Leptospira species isolated from soil and water in Japan.</title>
        <authorList>
            <person name="Nakao R."/>
            <person name="Masuzawa T."/>
        </authorList>
    </citation>
    <scope>NUCLEOTIDE SEQUENCE [LARGE SCALE GENOMIC DNA]</scope>
    <source>
        <strain evidence="6 7">YH101</strain>
    </source>
</reference>
<dbReference type="AlphaFoldDB" id="A0A2P2E512"/>
<dbReference type="NCBIfam" id="NF001140">
    <property type="entry name" value="PRK00147.1"/>
    <property type="match status" value="1"/>
</dbReference>
<dbReference type="InterPro" id="IPR003699">
    <property type="entry name" value="QueA"/>
</dbReference>
<keyword evidence="7" id="KW-1185">Reference proteome</keyword>
<dbReference type="PANTHER" id="PTHR30307">
    <property type="entry name" value="S-ADENOSYLMETHIONINE:TRNA RIBOSYLTRANSFERASE-ISOMERASE"/>
    <property type="match status" value="1"/>
</dbReference>
<evidence type="ECO:0000256" key="2">
    <source>
        <dbReference type="ARBA" id="ARBA00022679"/>
    </source>
</evidence>
<dbReference type="UniPathway" id="UPA00392"/>
<dbReference type="InterPro" id="IPR042119">
    <property type="entry name" value="QueA_dom2"/>
</dbReference>
<dbReference type="NCBIfam" id="TIGR00113">
    <property type="entry name" value="queA"/>
    <property type="match status" value="1"/>
</dbReference>
<dbReference type="HAMAP" id="MF_00113">
    <property type="entry name" value="QueA"/>
    <property type="match status" value="1"/>
</dbReference>
<dbReference type="EMBL" id="BFBB01000009">
    <property type="protein sequence ID" value="GBF51952.1"/>
    <property type="molecule type" value="Genomic_DNA"/>
</dbReference>
<comment type="subunit">
    <text evidence="5">Monomer.</text>
</comment>
<keyword evidence="3 5" id="KW-0949">S-adenosyl-L-methionine</keyword>
<protein>
    <recommendedName>
        <fullName evidence="5">S-adenosylmethionine:tRNA ribosyltransferase-isomerase</fullName>
        <ecNumber evidence="5">2.4.99.17</ecNumber>
    </recommendedName>
    <alternativeName>
        <fullName evidence="5">Queuosine biosynthesis protein QueA</fullName>
    </alternativeName>
</protein>
<dbReference type="SUPFAM" id="SSF111337">
    <property type="entry name" value="QueA-like"/>
    <property type="match status" value="1"/>
</dbReference>
<dbReference type="Proteomes" id="UP000245133">
    <property type="component" value="Unassembled WGS sequence"/>
</dbReference>
<dbReference type="GO" id="GO:0008616">
    <property type="term" value="P:tRNA queuosine(34) biosynthetic process"/>
    <property type="evidence" value="ECO:0007669"/>
    <property type="project" value="UniProtKB-UniRule"/>
</dbReference>
<dbReference type="OrthoDB" id="9805933at2"/>
<dbReference type="EC" id="2.4.99.17" evidence="5"/>
<evidence type="ECO:0000256" key="3">
    <source>
        <dbReference type="ARBA" id="ARBA00022691"/>
    </source>
</evidence>
<gene>
    <name evidence="5 6" type="primary">queA</name>
    <name evidence="6" type="ORF">LPTSP4_34900</name>
</gene>
<keyword evidence="1 5" id="KW-0963">Cytoplasm</keyword>
<proteinExistence type="inferred from homology"/>